<sequence>MAQTGVFPVYENQFKIGAEKASATTIADMETFSVSFSNGVETWTPMEHKGWQRALMTAKAVTITINGKRNKGDTGNDFIAKKAFTNGRDSEGYFCWTFPDGTTVEWDMAVFDVKNMGAGDSTNVAPLEFDVISNGKPTVTPSV</sequence>
<organism evidence="1">
    <name type="scientific">Siphoviridae sp. ctFiA6</name>
    <dbReference type="NCBI Taxonomy" id="2823573"/>
    <lineage>
        <taxon>Viruses</taxon>
        <taxon>Duplodnaviria</taxon>
        <taxon>Heunggongvirae</taxon>
        <taxon>Uroviricota</taxon>
        <taxon>Caudoviricetes</taxon>
    </lineage>
</organism>
<proteinExistence type="predicted"/>
<protein>
    <submittedName>
        <fullName evidence="1">Major tail protein</fullName>
    </submittedName>
</protein>
<dbReference type="NCBIfam" id="NF047353">
    <property type="entry name" value="tube_lmo2291"/>
    <property type="match status" value="1"/>
</dbReference>
<dbReference type="EMBL" id="BK014714">
    <property type="protein sequence ID" value="DAD69031.1"/>
    <property type="molecule type" value="Genomic_DNA"/>
</dbReference>
<evidence type="ECO:0000313" key="1">
    <source>
        <dbReference type="EMBL" id="DAD69031.1"/>
    </source>
</evidence>
<name>A0A8S5LGL6_9CAUD</name>
<reference evidence="1" key="1">
    <citation type="journal article" date="2021" name="Proc. Natl. Acad. Sci. U.S.A.">
        <title>A Catalog of Tens of Thousands of Viruses from Human Metagenomes Reveals Hidden Associations with Chronic Diseases.</title>
        <authorList>
            <person name="Tisza M.J."/>
            <person name="Buck C.B."/>
        </authorList>
    </citation>
    <scope>NUCLEOTIDE SEQUENCE</scope>
    <source>
        <strain evidence="1">CtFiA6</strain>
    </source>
</reference>
<accession>A0A8S5LGL6</accession>